<protein>
    <submittedName>
        <fullName evidence="3">Uncharacterized iron-regulated membrane protein</fullName>
    </submittedName>
</protein>
<organism evidence="3 4">
    <name type="scientific">Parapedobacter koreensis</name>
    <dbReference type="NCBI Taxonomy" id="332977"/>
    <lineage>
        <taxon>Bacteria</taxon>
        <taxon>Pseudomonadati</taxon>
        <taxon>Bacteroidota</taxon>
        <taxon>Sphingobacteriia</taxon>
        <taxon>Sphingobacteriales</taxon>
        <taxon>Sphingobacteriaceae</taxon>
        <taxon>Parapedobacter</taxon>
    </lineage>
</organism>
<keyword evidence="4" id="KW-1185">Reference proteome</keyword>
<dbReference type="Pfam" id="PF03929">
    <property type="entry name" value="PepSY_TM"/>
    <property type="match status" value="1"/>
</dbReference>
<dbReference type="Proteomes" id="UP000198916">
    <property type="component" value="Unassembled WGS sequence"/>
</dbReference>
<feature type="transmembrane region" description="Helical" evidence="1">
    <location>
        <begin position="148"/>
        <end position="169"/>
    </location>
</feature>
<keyword evidence="1" id="KW-1133">Transmembrane helix</keyword>
<feature type="transmembrane region" description="Helical" evidence="1">
    <location>
        <begin position="436"/>
        <end position="465"/>
    </location>
</feature>
<dbReference type="EMBL" id="FNZR01000001">
    <property type="protein sequence ID" value="SEK36693.1"/>
    <property type="molecule type" value="Genomic_DNA"/>
</dbReference>
<evidence type="ECO:0000313" key="4">
    <source>
        <dbReference type="Proteomes" id="UP000198916"/>
    </source>
</evidence>
<dbReference type="InterPro" id="IPR025711">
    <property type="entry name" value="PepSY"/>
</dbReference>
<evidence type="ECO:0000259" key="2">
    <source>
        <dbReference type="Pfam" id="PF03413"/>
    </source>
</evidence>
<feature type="transmembrane region" description="Helical" evidence="1">
    <location>
        <begin position="407"/>
        <end position="430"/>
    </location>
</feature>
<feature type="transmembrane region" description="Helical" evidence="1">
    <location>
        <begin position="477"/>
        <end position="500"/>
    </location>
</feature>
<evidence type="ECO:0000256" key="1">
    <source>
        <dbReference type="SAM" id="Phobius"/>
    </source>
</evidence>
<feature type="transmembrane region" description="Helical" evidence="1">
    <location>
        <begin position="199"/>
        <end position="228"/>
    </location>
</feature>
<feature type="domain" description="PepSY" evidence="2">
    <location>
        <begin position="259"/>
        <end position="314"/>
    </location>
</feature>
<name>A0A1H7GEL9_9SPHI</name>
<dbReference type="Pfam" id="PF03413">
    <property type="entry name" value="PepSY"/>
    <property type="match status" value="1"/>
</dbReference>
<dbReference type="AlphaFoldDB" id="A0A1H7GEL9"/>
<sequence>MKMTHFRLTWANHQQRWFAKWHVYLGIIAGFVVSIVGVTGSILVFRDEIDRALDPDLFTVQKEIQKIPLEELVPLIRERYLDLDFSYVSLTTDALTSTYYTFDNTAKQTVYFNPYTGEVCGKRITGTSFTDWMVRIHRTLLIPVVGRYVVGISSLIVLILTITGLRLWIPKKWRQLKSMLTVNFKASLKRQNYDWHNVLGFYTSPVVALLSLTGFCITFSIVVVPLLFMLNGQAPQGVAKLLNTRSQYISGVQPLTAPEVAAIGKRNLPDATLQAIRLPADSTGAYQLSYQTPYIAETGKQILLIVDQYSGKVVLNSAADFPNVGHAYMSWLTPLHYGSFGGIGTKLLAFIGGLVPLALFITGFIIWWPRYSKQGSLKKKPRRNIRSTIQSSVRQYVNQHFKKGIKYATWSLFIALAMGALYGIVSGIVIQPAFFFVIFATVLIVANFAISCLALLAGVIISIFFSQIYRPVFKYFALSLAFVIMFLPVVLLINITGITIF</sequence>
<reference evidence="4" key="1">
    <citation type="submission" date="2016-10" db="EMBL/GenBank/DDBJ databases">
        <authorList>
            <person name="Varghese N."/>
            <person name="Submissions S."/>
        </authorList>
    </citation>
    <scope>NUCLEOTIDE SEQUENCE [LARGE SCALE GENOMIC DNA]</scope>
    <source>
        <strain evidence="4">Jip14</strain>
    </source>
</reference>
<keyword evidence="1" id="KW-0812">Transmembrane</keyword>
<proteinExistence type="predicted"/>
<dbReference type="OrthoDB" id="111691at2"/>
<dbReference type="InterPro" id="IPR005625">
    <property type="entry name" value="PepSY-ass_TM"/>
</dbReference>
<feature type="transmembrane region" description="Helical" evidence="1">
    <location>
        <begin position="21"/>
        <end position="45"/>
    </location>
</feature>
<dbReference type="PANTHER" id="PTHR34219">
    <property type="entry name" value="IRON-REGULATED INNER MEMBRANE PROTEIN-RELATED"/>
    <property type="match status" value="1"/>
</dbReference>
<dbReference type="RefSeq" id="WP_090602712.1">
    <property type="nucleotide sequence ID" value="NZ_FNZR01000001.1"/>
</dbReference>
<evidence type="ECO:0000313" key="3">
    <source>
        <dbReference type="EMBL" id="SEK36693.1"/>
    </source>
</evidence>
<feature type="transmembrane region" description="Helical" evidence="1">
    <location>
        <begin position="347"/>
        <end position="368"/>
    </location>
</feature>
<accession>A0A1H7GEL9</accession>
<dbReference type="STRING" id="332977.SAMN05421740_101668"/>
<gene>
    <name evidence="3" type="ORF">SAMN05421740_101668</name>
</gene>
<keyword evidence="1" id="KW-0472">Membrane</keyword>